<comment type="caution">
    <text evidence="2">The sequence shown here is derived from an EMBL/GenBank/DDBJ whole genome shotgun (WGS) entry which is preliminary data.</text>
</comment>
<evidence type="ECO:0000313" key="2">
    <source>
        <dbReference type="EMBL" id="MFD1931952.1"/>
    </source>
</evidence>
<proteinExistence type="predicted"/>
<organism evidence="2 3">
    <name type="scientific">Nonomuraea mangrovi</name>
    <dbReference type="NCBI Taxonomy" id="2316207"/>
    <lineage>
        <taxon>Bacteria</taxon>
        <taxon>Bacillati</taxon>
        <taxon>Actinomycetota</taxon>
        <taxon>Actinomycetes</taxon>
        <taxon>Streptosporangiales</taxon>
        <taxon>Streptosporangiaceae</taxon>
        <taxon>Nonomuraea</taxon>
    </lineage>
</organism>
<dbReference type="RefSeq" id="WP_379571775.1">
    <property type="nucleotide sequence ID" value="NZ_JBHUFV010000016.1"/>
</dbReference>
<gene>
    <name evidence="2" type="ORF">ACFSKW_10740</name>
</gene>
<reference evidence="3" key="1">
    <citation type="journal article" date="2019" name="Int. J. Syst. Evol. Microbiol.">
        <title>The Global Catalogue of Microorganisms (GCM) 10K type strain sequencing project: providing services to taxonomists for standard genome sequencing and annotation.</title>
        <authorList>
            <consortium name="The Broad Institute Genomics Platform"/>
            <consortium name="The Broad Institute Genome Sequencing Center for Infectious Disease"/>
            <person name="Wu L."/>
            <person name="Ma J."/>
        </authorList>
    </citation>
    <scope>NUCLEOTIDE SEQUENCE [LARGE SCALE GENOMIC DNA]</scope>
    <source>
        <strain evidence="3">ICMP 6774ER</strain>
    </source>
</reference>
<evidence type="ECO:0000313" key="3">
    <source>
        <dbReference type="Proteomes" id="UP001597368"/>
    </source>
</evidence>
<keyword evidence="3" id="KW-1185">Reference proteome</keyword>
<protein>
    <submittedName>
        <fullName evidence="2">Uncharacterized protein</fullName>
    </submittedName>
</protein>
<sequence length="44" mass="5119">MMSDETPERLPMREDAERCPGTDGDRRCVLPPEHRGDHVYPPLR</sequence>
<accession>A0ABW4SQU6</accession>
<dbReference type="EMBL" id="JBHUFV010000016">
    <property type="protein sequence ID" value="MFD1931952.1"/>
    <property type="molecule type" value="Genomic_DNA"/>
</dbReference>
<name>A0ABW4SQU6_9ACTN</name>
<evidence type="ECO:0000256" key="1">
    <source>
        <dbReference type="SAM" id="MobiDB-lite"/>
    </source>
</evidence>
<feature type="compositionally biased region" description="Basic and acidic residues" evidence="1">
    <location>
        <begin position="1"/>
        <end position="38"/>
    </location>
</feature>
<feature type="region of interest" description="Disordered" evidence="1">
    <location>
        <begin position="1"/>
        <end position="44"/>
    </location>
</feature>
<dbReference type="Proteomes" id="UP001597368">
    <property type="component" value="Unassembled WGS sequence"/>
</dbReference>